<dbReference type="AlphaFoldDB" id="A0AAV5M2A2"/>
<dbReference type="Proteomes" id="UP001054252">
    <property type="component" value="Unassembled WGS sequence"/>
</dbReference>
<dbReference type="Pfam" id="PF03108">
    <property type="entry name" value="DBD_Tnp_Mut"/>
    <property type="match status" value="1"/>
</dbReference>
<evidence type="ECO:0008006" key="6">
    <source>
        <dbReference type="Google" id="ProtNLM"/>
    </source>
</evidence>
<evidence type="ECO:0000256" key="1">
    <source>
        <dbReference type="SAM" id="MobiDB-lite"/>
    </source>
</evidence>
<evidence type="ECO:0000313" key="5">
    <source>
        <dbReference type="Proteomes" id="UP001054252"/>
    </source>
</evidence>
<feature type="compositionally biased region" description="Polar residues" evidence="1">
    <location>
        <begin position="189"/>
        <end position="201"/>
    </location>
</feature>
<feature type="domain" description="PB1-like" evidence="3">
    <location>
        <begin position="13"/>
        <end position="61"/>
    </location>
</feature>
<dbReference type="EMBL" id="BPVZ01000174">
    <property type="protein sequence ID" value="GKV43924.1"/>
    <property type="molecule type" value="Genomic_DNA"/>
</dbReference>
<dbReference type="PANTHER" id="PTHR31973">
    <property type="entry name" value="POLYPROTEIN, PUTATIVE-RELATED"/>
    <property type="match status" value="1"/>
</dbReference>
<name>A0AAV5M2A2_9ROSI</name>
<dbReference type="PANTHER" id="PTHR31973:SF187">
    <property type="entry name" value="MUTATOR TRANSPOSASE MUDRA PROTEIN"/>
    <property type="match status" value="1"/>
</dbReference>
<keyword evidence="5" id="KW-1185">Reference proteome</keyword>
<evidence type="ECO:0000313" key="4">
    <source>
        <dbReference type="EMBL" id="GKV43924.1"/>
    </source>
</evidence>
<evidence type="ECO:0000259" key="3">
    <source>
        <dbReference type="Pfam" id="PF26130"/>
    </source>
</evidence>
<feature type="domain" description="Transposase MuDR plant" evidence="2">
    <location>
        <begin position="230"/>
        <end position="290"/>
    </location>
</feature>
<sequence length="437" mass="49752">MQIEENNGDFLPMLIHIGGTLIRDNNGNLQYVDGECERWKVNPNLLTMWEFYEKVKFGRYDVEEVLNVLKENGNVHIYVSYIPNFAEIVEVLMLPAPSEHMEPIFVVDVIKMVLMGSLLMLVGVGLMRMRWYEGGLEDVPEWSDNDDDETVLARDNLRNFRANQIGVASSFAATGNVDVGDQDEDAGEIQSNDEVSYISTSNEKDEEADHGRRRKARHKVFKEVDGIPKIELGMIFLNKKQFKKAVDQLSIKQRREITWKKNDSKRMKAALNVTNKVCTSSIAAQHLVKTKEVASLCFNKDDIFIEIKNDLGVELTLVQCKKTKMKLKKTFDCFVEAEYKVLFDSTNELRSKDLEANIVLERARPTTDMNPVFLRMYVYFSALKKGFISGCRHIIGVDGAFLKGAHKGELLTTVGRDANEQMFPIASVVVEVETRET</sequence>
<dbReference type="Pfam" id="PF26130">
    <property type="entry name" value="PB1-like"/>
    <property type="match status" value="1"/>
</dbReference>
<protein>
    <recommendedName>
        <fullName evidence="6">Transposase</fullName>
    </recommendedName>
</protein>
<evidence type="ECO:0000259" key="2">
    <source>
        <dbReference type="Pfam" id="PF03108"/>
    </source>
</evidence>
<comment type="caution">
    <text evidence="4">The sequence shown here is derived from an EMBL/GenBank/DDBJ whole genome shotgun (WGS) entry which is preliminary data.</text>
</comment>
<gene>
    <name evidence="4" type="ORF">SLEP1_g51161</name>
</gene>
<dbReference type="InterPro" id="IPR058594">
    <property type="entry name" value="PB1-like_dom_pln"/>
</dbReference>
<proteinExistence type="predicted"/>
<accession>A0AAV5M2A2</accession>
<reference evidence="4 5" key="1">
    <citation type="journal article" date="2021" name="Commun. Biol.">
        <title>The genome of Shorea leprosula (Dipterocarpaceae) highlights the ecological relevance of drought in aseasonal tropical rainforests.</title>
        <authorList>
            <person name="Ng K.K.S."/>
            <person name="Kobayashi M.J."/>
            <person name="Fawcett J.A."/>
            <person name="Hatakeyama M."/>
            <person name="Paape T."/>
            <person name="Ng C.H."/>
            <person name="Ang C.C."/>
            <person name="Tnah L.H."/>
            <person name="Lee C.T."/>
            <person name="Nishiyama T."/>
            <person name="Sese J."/>
            <person name="O'Brien M.J."/>
            <person name="Copetti D."/>
            <person name="Mohd Noor M.I."/>
            <person name="Ong R.C."/>
            <person name="Putra M."/>
            <person name="Sireger I.Z."/>
            <person name="Indrioko S."/>
            <person name="Kosugi Y."/>
            <person name="Izuno A."/>
            <person name="Isagi Y."/>
            <person name="Lee S.L."/>
            <person name="Shimizu K.K."/>
        </authorList>
    </citation>
    <scope>NUCLEOTIDE SEQUENCE [LARGE SCALE GENOMIC DNA]</scope>
    <source>
        <strain evidence="4">214</strain>
    </source>
</reference>
<feature type="region of interest" description="Disordered" evidence="1">
    <location>
        <begin position="180"/>
        <end position="214"/>
    </location>
</feature>
<organism evidence="4 5">
    <name type="scientific">Rubroshorea leprosula</name>
    <dbReference type="NCBI Taxonomy" id="152421"/>
    <lineage>
        <taxon>Eukaryota</taxon>
        <taxon>Viridiplantae</taxon>
        <taxon>Streptophyta</taxon>
        <taxon>Embryophyta</taxon>
        <taxon>Tracheophyta</taxon>
        <taxon>Spermatophyta</taxon>
        <taxon>Magnoliopsida</taxon>
        <taxon>eudicotyledons</taxon>
        <taxon>Gunneridae</taxon>
        <taxon>Pentapetalae</taxon>
        <taxon>rosids</taxon>
        <taxon>malvids</taxon>
        <taxon>Malvales</taxon>
        <taxon>Dipterocarpaceae</taxon>
        <taxon>Rubroshorea</taxon>
    </lineage>
</organism>
<dbReference type="InterPro" id="IPR004332">
    <property type="entry name" value="Transposase_MuDR"/>
</dbReference>